<dbReference type="InterPro" id="IPR001853">
    <property type="entry name" value="DSBA-like_thioredoxin_dom"/>
</dbReference>
<dbReference type="PANTHER" id="PTHR13887:SF41">
    <property type="entry name" value="THIOREDOXIN SUPERFAMILY PROTEIN"/>
    <property type="match status" value="1"/>
</dbReference>
<evidence type="ECO:0000313" key="2">
    <source>
        <dbReference type="EMBL" id="RUT28102.1"/>
    </source>
</evidence>
<evidence type="ECO:0000313" key="3">
    <source>
        <dbReference type="Proteomes" id="UP000272464"/>
    </source>
</evidence>
<organism evidence="2 3">
    <name type="scientific">Paenibacillus zeisoli</name>
    <dbReference type="NCBI Taxonomy" id="2496267"/>
    <lineage>
        <taxon>Bacteria</taxon>
        <taxon>Bacillati</taxon>
        <taxon>Bacillota</taxon>
        <taxon>Bacilli</taxon>
        <taxon>Bacillales</taxon>
        <taxon>Paenibacillaceae</taxon>
        <taxon>Paenibacillus</taxon>
    </lineage>
</organism>
<sequence>MKIEIWSDYACPFCYMGKRRFEQALNQFADKNNVEVIYRSFELDPNAKRDVDYDVHDMLAGKYGMTRERAIAMNNDVTEQAKSLGLQYRLDTAIQTNTFDAHRLTHFAAKQGKAAEMTELLFKAYFTDSKHIGDHAVLSALAGQVGLDEQTAAAMLSRDDYAVEVKGDEQEAAELEIRAVPFFLIDRKYAITGAQPAEVFLETLLKVSEAGPSESE</sequence>
<proteinExistence type="predicted"/>
<feature type="domain" description="DSBA-like thioredoxin" evidence="1">
    <location>
        <begin position="3"/>
        <end position="204"/>
    </location>
</feature>
<protein>
    <submittedName>
        <fullName evidence="2">DsbA family oxidoreductase</fullName>
    </submittedName>
</protein>
<dbReference type="OrthoDB" id="9799122at2"/>
<dbReference type="PANTHER" id="PTHR13887">
    <property type="entry name" value="GLUTATHIONE S-TRANSFERASE KAPPA"/>
    <property type="match status" value="1"/>
</dbReference>
<dbReference type="InterPro" id="IPR036249">
    <property type="entry name" value="Thioredoxin-like_sf"/>
</dbReference>
<dbReference type="CDD" id="cd03024">
    <property type="entry name" value="DsbA_FrnE"/>
    <property type="match status" value="1"/>
</dbReference>
<keyword evidence="3" id="KW-1185">Reference proteome</keyword>
<dbReference type="GO" id="GO:0016491">
    <property type="term" value="F:oxidoreductase activity"/>
    <property type="evidence" value="ECO:0007669"/>
    <property type="project" value="InterPro"/>
</dbReference>
<gene>
    <name evidence="2" type="ORF">EJP77_17975</name>
</gene>
<reference evidence="2 3" key="1">
    <citation type="submission" date="2018-12" db="EMBL/GenBank/DDBJ databases">
        <authorList>
            <person name="Sun L."/>
            <person name="Chen Z."/>
        </authorList>
    </citation>
    <scope>NUCLEOTIDE SEQUENCE [LARGE SCALE GENOMIC DNA]</scope>
    <source>
        <strain evidence="2 3">3-5-3</strain>
    </source>
</reference>
<dbReference type="AlphaFoldDB" id="A0A433X2D7"/>
<name>A0A433X2D7_9BACL</name>
<dbReference type="RefSeq" id="WP_127200646.1">
    <property type="nucleotide sequence ID" value="NZ_RZNX01000011.1"/>
</dbReference>
<dbReference type="Pfam" id="PF01323">
    <property type="entry name" value="DSBA"/>
    <property type="match status" value="1"/>
</dbReference>
<comment type="caution">
    <text evidence="2">The sequence shown here is derived from an EMBL/GenBank/DDBJ whole genome shotgun (WGS) entry which is preliminary data.</text>
</comment>
<dbReference type="Proteomes" id="UP000272464">
    <property type="component" value="Unassembled WGS sequence"/>
</dbReference>
<dbReference type="Gene3D" id="3.40.30.10">
    <property type="entry name" value="Glutaredoxin"/>
    <property type="match status" value="1"/>
</dbReference>
<dbReference type="EMBL" id="RZNX01000011">
    <property type="protein sequence ID" value="RUT28102.1"/>
    <property type="molecule type" value="Genomic_DNA"/>
</dbReference>
<accession>A0A433X2D7</accession>
<dbReference type="SUPFAM" id="SSF52833">
    <property type="entry name" value="Thioredoxin-like"/>
    <property type="match status" value="1"/>
</dbReference>
<evidence type="ECO:0000259" key="1">
    <source>
        <dbReference type="Pfam" id="PF01323"/>
    </source>
</evidence>